<dbReference type="STRING" id="688867.SAMN05660236_3135"/>
<keyword evidence="1" id="KW-0472">Membrane</keyword>
<evidence type="ECO:0000259" key="2">
    <source>
        <dbReference type="Pfam" id="PF04536"/>
    </source>
</evidence>
<protein>
    <recommendedName>
        <fullName evidence="2">TPM domain-containing protein</fullName>
    </recommendedName>
</protein>
<keyword evidence="1" id="KW-0812">Transmembrane</keyword>
<evidence type="ECO:0000313" key="3">
    <source>
        <dbReference type="EMBL" id="SKC74803.1"/>
    </source>
</evidence>
<accession>A0A1T5LFP1</accession>
<dbReference type="PANTHER" id="PTHR30373:SF2">
    <property type="entry name" value="UPF0603 PROTEIN YGCG"/>
    <property type="match status" value="1"/>
</dbReference>
<proteinExistence type="predicted"/>
<sequence length="253" mass="26942">MPNHPLSLMTFRIFLCLIFIPLLSFAQRTVPEHGGKWVHDEANVLSEATKSELEKILKAERDSTSNQIAVLIIPSLDGDAFEDYSLRVAEKWKLGQKDRDNGVLLLISINDKLVRIETGYGLEGVLTDALSSRINRNEIAPHFRQGDFDGGVKAGVMAIIQSIKGEYVNDAPPTTQKRKRKSSPLFTLLVILVIIILAAKRRGGGGGGGWSSRGGWIGPIGGGGFGSSSGSWGSGSDFGGGGGFGGGGSSDSW</sequence>
<evidence type="ECO:0000313" key="4">
    <source>
        <dbReference type="Proteomes" id="UP000190961"/>
    </source>
</evidence>
<keyword evidence="4" id="KW-1185">Reference proteome</keyword>
<dbReference type="Proteomes" id="UP000190961">
    <property type="component" value="Unassembled WGS sequence"/>
</dbReference>
<feature type="domain" description="TPM" evidence="2">
    <location>
        <begin position="38"/>
        <end position="161"/>
    </location>
</feature>
<organism evidence="3 4">
    <name type="scientific">Ohtaekwangia koreensis</name>
    <dbReference type="NCBI Taxonomy" id="688867"/>
    <lineage>
        <taxon>Bacteria</taxon>
        <taxon>Pseudomonadati</taxon>
        <taxon>Bacteroidota</taxon>
        <taxon>Cytophagia</taxon>
        <taxon>Cytophagales</taxon>
        <taxon>Fulvivirgaceae</taxon>
        <taxon>Ohtaekwangia</taxon>
    </lineage>
</organism>
<dbReference type="Pfam" id="PF04536">
    <property type="entry name" value="TPM_phosphatase"/>
    <property type="match status" value="1"/>
</dbReference>
<dbReference type="InterPro" id="IPR007621">
    <property type="entry name" value="TPM_dom"/>
</dbReference>
<dbReference type="Gene3D" id="3.10.310.50">
    <property type="match status" value="1"/>
</dbReference>
<dbReference type="AlphaFoldDB" id="A0A1T5LFP1"/>
<feature type="transmembrane region" description="Helical" evidence="1">
    <location>
        <begin position="182"/>
        <end position="199"/>
    </location>
</feature>
<reference evidence="3 4" key="1">
    <citation type="submission" date="2017-02" db="EMBL/GenBank/DDBJ databases">
        <authorList>
            <person name="Peterson S.W."/>
        </authorList>
    </citation>
    <scope>NUCLEOTIDE SEQUENCE [LARGE SCALE GENOMIC DNA]</scope>
    <source>
        <strain evidence="3 4">DSM 25262</strain>
    </source>
</reference>
<evidence type="ECO:0000256" key="1">
    <source>
        <dbReference type="SAM" id="Phobius"/>
    </source>
</evidence>
<gene>
    <name evidence="3" type="ORF">SAMN05660236_3135</name>
</gene>
<dbReference type="EMBL" id="FUZU01000002">
    <property type="protein sequence ID" value="SKC74803.1"/>
    <property type="molecule type" value="Genomic_DNA"/>
</dbReference>
<dbReference type="PANTHER" id="PTHR30373">
    <property type="entry name" value="UPF0603 PROTEIN YGCG"/>
    <property type="match status" value="1"/>
</dbReference>
<keyword evidence="1" id="KW-1133">Transmembrane helix</keyword>
<name>A0A1T5LFP1_9BACT</name>